<name>C7ML75_CRYCD</name>
<evidence type="ECO:0000256" key="1">
    <source>
        <dbReference type="ARBA" id="ARBA00023015"/>
    </source>
</evidence>
<keyword evidence="5" id="KW-1133">Transmembrane helix</keyword>
<keyword evidence="2 7" id="KW-0238">DNA-binding</keyword>
<dbReference type="SUPFAM" id="SSF46894">
    <property type="entry name" value="C-terminal effector domain of the bipartite response regulators"/>
    <property type="match status" value="1"/>
</dbReference>
<dbReference type="EMBL" id="CP001682">
    <property type="protein sequence ID" value="ACU95022.1"/>
    <property type="molecule type" value="Genomic_DNA"/>
</dbReference>
<organism evidence="7 8">
    <name type="scientific">Cryptobacterium curtum (strain ATCC 700683 / DSM 15641 / CCUG 43107 / 12-3)</name>
    <dbReference type="NCBI Taxonomy" id="469378"/>
    <lineage>
        <taxon>Bacteria</taxon>
        <taxon>Bacillati</taxon>
        <taxon>Actinomycetota</taxon>
        <taxon>Coriobacteriia</taxon>
        <taxon>Eggerthellales</taxon>
        <taxon>Eggerthellaceae</taxon>
        <taxon>Cryptobacterium</taxon>
    </lineage>
</organism>
<feature type="transmembrane region" description="Helical" evidence="5">
    <location>
        <begin position="36"/>
        <end position="58"/>
    </location>
</feature>
<evidence type="ECO:0000259" key="6">
    <source>
        <dbReference type="PROSITE" id="PS50043"/>
    </source>
</evidence>
<dbReference type="PROSITE" id="PS50043">
    <property type="entry name" value="HTH_LUXR_2"/>
    <property type="match status" value="1"/>
</dbReference>
<dbReference type="STRING" id="469378.Ccur_13460"/>
<dbReference type="InterPro" id="IPR016032">
    <property type="entry name" value="Sig_transdc_resp-reg_C-effctor"/>
</dbReference>
<feature type="transmembrane region" description="Helical" evidence="5">
    <location>
        <begin position="65"/>
        <end position="86"/>
    </location>
</feature>
<accession>C7ML75</accession>
<dbReference type="Gene3D" id="1.10.10.10">
    <property type="entry name" value="Winged helix-like DNA-binding domain superfamily/Winged helix DNA-binding domain"/>
    <property type="match status" value="1"/>
</dbReference>
<keyword evidence="5" id="KW-0472">Membrane</keyword>
<dbReference type="GO" id="GO:0003677">
    <property type="term" value="F:DNA binding"/>
    <property type="evidence" value="ECO:0007669"/>
    <property type="project" value="UniProtKB-KW"/>
</dbReference>
<dbReference type="GO" id="GO:0006355">
    <property type="term" value="P:regulation of DNA-templated transcription"/>
    <property type="evidence" value="ECO:0007669"/>
    <property type="project" value="InterPro"/>
</dbReference>
<keyword evidence="5" id="KW-0812">Transmembrane</keyword>
<feature type="transmembrane region" description="Helical" evidence="5">
    <location>
        <begin position="350"/>
        <end position="369"/>
    </location>
</feature>
<protein>
    <submittedName>
        <fullName evidence="7">Response regulator containing a CheY-like receiver domain protein and an HTH DNA-binding domain protein</fullName>
    </submittedName>
</protein>
<reference evidence="7 8" key="1">
    <citation type="journal article" date="2009" name="Stand. Genomic Sci.">
        <title>Complete genome sequence of Cryptobacterium curtum type strain (12-3).</title>
        <authorList>
            <person name="Mavrommatis K."/>
            <person name="Pukall R."/>
            <person name="Rohde C."/>
            <person name="Chen F."/>
            <person name="Sims D."/>
            <person name="Brettin T."/>
            <person name="Kuske C."/>
            <person name="Detter J.C."/>
            <person name="Han C."/>
            <person name="Lapidus A."/>
            <person name="Copeland A."/>
            <person name="Glavina Del Rio T."/>
            <person name="Nolan M."/>
            <person name="Lucas S."/>
            <person name="Tice H."/>
            <person name="Cheng J.F."/>
            <person name="Bruce D."/>
            <person name="Goodwin L."/>
            <person name="Pitluck S."/>
            <person name="Ovchinnikova G."/>
            <person name="Pati A."/>
            <person name="Ivanova N."/>
            <person name="Chen A."/>
            <person name="Palaniappan K."/>
            <person name="Chain P."/>
            <person name="D'haeseleer P."/>
            <person name="Goker M."/>
            <person name="Bristow J."/>
            <person name="Eisen J.A."/>
            <person name="Markowitz V."/>
            <person name="Hugenholtz P."/>
            <person name="Rohde M."/>
            <person name="Klenk H.P."/>
            <person name="Kyrpides N.C."/>
        </authorList>
    </citation>
    <scope>NUCLEOTIDE SEQUENCE [LARGE SCALE GENOMIC DNA]</scope>
    <source>
        <strain evidence="8">ATCC 700683 / DSM 15641 / 12-3</strain>
    </source>
</reference>
<dbReference type="KEGG" id="ccu:Ccur_13460"/>
<dbReference type="InterPro" id="IPR000792">
    <property type="entry name" value="Tscrpt_reg_LuxR_C"/>
</dbReference>
<evidence type="ECO:0000256" key="3">
    <source>
        <dbReference type="ARBA" id="ARBA00023163"/>
    </source>
</evidence>
<feature type="transmembrane region" description="Helical" evidence="5">
    <location>
        <begin position="315"/>
        <end position="338"/>
    </location>
</feature>
<feature type="transmembrane region" description="Helical" evidence="5">
    <location>
        <begin position="283"/>
        <end position="303"/>
    </location>
</feature>
<keyword evidence="1" id="KW-0805">Transcription regulation</keyword>
<proteinExistence type="predicted"/>
<dbReference type="PANTHER" id="PTHR44688">
    <property type="entry name" value="DNA-BINDING TRANSCRIPTIONAL ACTIVATOR DEVR_DOSR"/>
    <property type="match status" value="1"/>
</dbReference>
<dbReference type="CDD" id="cd06170">
    <property type="entry name" value="LuxR_C_like"/>
    <property type="match status" value="1"/>
</dbReference>
<dbReference type="Proteomes" id="UP000000954">
    <property type="component" value="Chromosome"/>
</dbReference>
<dbReference type="PRINTS" id="PR00038">
    <property type="entry name" value="HTHLUXR"/>
</dbReference>
<dbReference type="InterPro" id="IPR036388">
    <property type="entry name" value="WH-like_DNA-bd_sf"/>
</dbReference>
<sequence length="472" mass="50751">MAWFIFPLFLGALATSLIWGTAQRTHIHTPLESSNTAFSFAVASVYAISTCCFIIPALSIATPPIIPAIAGFASGCALVLICSKWAEILSALNFREAIAFSACACIGSSLIGMGFSLLPLALRVVLFCIGVLVSGFAPFFLSHMTAQQAGGTVSQYLTSSHDPHNSKDRTRTTAQQADNESYRTQADKSEEEGNFKTSDLIATMKLPAIALIIYAFMMSVMKYQPLGLVDGEYIGGALAALCIIPLLFIKGDKPLSSLLYRVIAPIIGGIVIVLVSLPPSSVVHSIALVGVYVFLSALAILALAQIIAIMNAGEFPAAFVTCAALASGSVVSLIGLIWTKLFGGLSDYQPIVFVLISLYCALMLISFGWESWQRITQEARPNDADNNQASSASFSRGLPRIPKSLSDKLTNRENEILVFLGRGYSISYIAEKLFISESTVRTHVKHIYAKLGIHSREDLFALIDQSAEVETI</sequence>
<dbReference type="AlphaFoldDB" id="C7ML75"/>
<dbReference type="HOGENOM" id="CLU_027066_4_1_11"/>
<gene>
    <name evidence="7" type="ordered locus">Ccur_13460</name>
</gene>
<keyword evidence="8" id="KW-1185">Reference proteome</keyword>
<feature type="transmembrane region" description="Helical" evidence="5">
    <location>
        <begin position="120"/>
        <end position="141"/>
    </location>
</feature>
<dbReference type="eggNOG" id="COG2197">
    <property type="taxonomic scope" value="Bacteria"/>
</dbReference>
<evidence type="ECO:0000313" key="8">
    <source>
        <dbReference type="Proteomes" id="UP000000954"/>
    </source>
</evidence>
<evidence type="ECO:0000256" key="5">
    <source>
        <dbReference type="SAM" id="Phobius"/>
    </source>
</evidence>
<evidence type="ECO:0000313" key="7">
    <source>
        <dbReference type="EMBL" id="ACU95022.1"/>
    </source>
</evidence>
<evidence type="ECO:0000256" key="4">
    <source>
        <dbReference type="SAM" id="MobiDB-lite"/>
    </source>
</evidence>
<feature type="transmembrane region" description="Helical" evidence="5">
    <location>
        <begin position="258"/>
        <end position="277"/>
    </location>
</feature>
<dbReference type="PANTHER" id="PTHR44688:SF16">
    <property type="entry name" value="DNA-BINDING TRANSCRIPTIONAL ACTIVATOR DEVR_DOSR"/>
    <property type="match status" value="1"/>
</dbReference>
<feature type="transmembrane region" description="Helical" evidence="5">
    <location>
        <begin position="233"/>
        <end position="251"/>
    </location>
</feature>
<feature type="compositionally biased region" description="Polar residues" evidence="4">
    <location>
        <begin position="172"/>
        <end position="184"/>
    </location>
</feature>
<feature type="compositionally biased region" description="Basic and acidic residues" evidence="4">
    <location>
        <begin position="161"/>
        <end position="171"/>
    </location>
</feature>
<dbReference type="Pfam" id="PF00196">
    <property type="entry name" value="GerE"/>
    <property type="match status" value="1"/>
</dbReference>
<evidence type="ECO:0000256" key="2">
    <source>
        <dbReference type="ARBA" id="ARBA00023125"/>
    </source>
</evidence>
<feature type="region of interest" description="Disordered" evidence="4">
    <location>
        <begin position="155"/>
        <end position="191"/>
    </location>
</feature>
<keyword evidence="3" id="KW-0804">Transcription</keyword>
<feature type="domain" description="HTH luxR-type" evidence="6">
    <location>
        <begin position="402"/>
        <end position="467"/>
    </location>
</feature>
<dbReference type="SMART" id="SM00421">
    <property type="entry name" value="HTH_LUXR"/>
    <property type="match status" value="1"/>
</dbReference>